<organism evidence="2 3">
    <name type="scientific">Companilactobacillus baiquanensis</name>
    <dbReference type="NCBI Taxonomy" id="2486005"/>
    <lineage>
        <taxon>Bacteria</taxon>
        <taxon>Bacillati</taxon>
        <taxon>Bacillota</taxon>
        <taxon>Bacilli</taxon>
        <taxon>Lactobacillales</taxon>
        <taxon>Lactobacillaceae</taxon>
        <taxon>Companilactobacillus</taxon>
    </lineage>
</organism>
<dbReference type="Proteomes" id="UP001596186">
    <property type="component" value="Unassembled WGS sequence"/>
</dbReference>
<comment type="caution">
    <text evidence="2">The sequence shown here is derived from an EMBL/GenBank/DDBJ whole genome shotgun (WGS) entry which is preliminary data.</text>
</comment>
<protein>
    <submittedName>
        <fullName evidence="2">Uncharacterized protein</fullName>
    </submittedName>
</protein>
<proteinExistence type="predicted"/>
<name>A0ABW1USB6_9LACO</name>
<reference evidence="3" key="1">
    <citation type="journal article" date="2019" name="Int. J. Syst. Evol. Microbiol.">
        <title>The Global Catalogue of Microorganisms (GCM) 10K type strain sequencing project: providing services to taxonomists for standard genome sequencing and annotation.</title>
        <authorList>
            <consortium name="The Broad Institute Genomics Platform"/>
            <consortium name="The Broad Institute Genome Sequencing Center for Infectious Disease"/>
            <person name="Wu L."/>
            <person name="Ma J."/>
        </authorList>
    </citation>
    <scope>NUCLEOTIDE SEQUENCE [LARGE SCALE GENOMIC DNA]</scope>
    <source>
        <strain evidence="3">CCM 8895</strain>
    </source>
</reference>
<evidence type="ECO:0000313" key="2">
    <source>
        <dbReference type="EMBL" id="MFC6322556.1"/>
    </source>
</evidence>
<evidence type="ECO:0000313" key="3">
    <source>
        <dbReference type="Proteomes" id="UP001596186"/>
    </source>
</evidence>
<dbReference type="EMBL" id="JBHSSN010000004">
    <property type="protein sequence ID" value="MFC6322556.1"/>
    <property type="molecule type" value="Genomic_DNA"/>
</dbReference>
<accession>A0ABW1USB6</accession>
<evidence type="ECO:0000256" key="1">
    <source>
        <dbReference type="SAM" id="MobiDB-lite"/>
    </source>
</evidence>
<gene>
    <name evidence="2" type="ORF">ACFP1F_02095</name>
</gene>
<keyword evidence="3" id="KW-1185">Reference proteome</keyword>
<feature type="region of interest" description="Disordered" evidence="1">
    <location>
        <begin position="1"/>
        <end position="27"/>
    </location>
</feature>
<dbReference type="RefSeq" id="WP_125593102.1">
    <property type="nucleotide sequence ID" value="NZ_JBHSSN010000004.1"/>
</dbReference>
<sequence length="356" mass="39394">MAEAPNAMLTMKDIESDGNDNNRFPEEDLKVNDSNYKSEVKTWLSTMEQGRKIDFTKSTYGNSYLNKLDYLKGMEDSSASDIVVKILENEGSTDVLSENLSGKELDFGFQYLPIDENYEIHYIGVGGPKDSQVIYIDKGQNSPDGKLPSTPTHAGIPKNTVPGYRSFYIDENDISFDETTGVLTYKVGALPDSYITVNEYDKNKKLVKTVKWDLAANETIPIQPDSTTDPLFPTGKIRYTDVEGVLSDSFYQDLIKDKNLILDGSTFSEVHSDGSPVQNSAAQAIGLYSQMYDLKTDNLNMGYITSFIMNTLIINGNVGEIMSWNGKTITSHGTSLTINAVLDYVDESGNTTPTVP</sequence>